<dbReference type="PROSITE" id="PS50075">
    <property type="entry name" value="CARRIER"/>
    <property type="match status" value="1"/>
</dbReference>
<name>A0A8T7LU92_9CHLR</name>
<protein>
    <submittedName>
        <fullName evidence="5">Amino acid adenylation domain-containing protein</fullName>
    </submittedName>
</protein>
<dbReference type="SUPFAM" id="SSF47336">
    <property type="entry name" value="ACP-like"/>
    <property type="match status" value="1"/>
</dbReference>
<evidence type="ECO:0000313" key="6">
    <source>
        <dbReference type="EMBL" id="WJW67457.1"/>
    </source>
</evidence>
<dbReference type="GO" id="GO:0008610">
    <property type="term" value="P:lipid biosynthetic process"/>
    <property type="evidence" value="ECO:0007669"/>
    <property type="project" value="UniProtKB-ARBA"/>
</dbReference>
<dbReference type="FunFam" id="2.30.38.10:FF:000001">
    <property type="entry name" value="Non-ribosomal peptide synthetase PvdI"/>
    <property type="match status" value="1"/>
</dbReference>
<dbReference type="InterPro" id="IPR020845">
    <property type="entry name" value="AMP-binding_CS"/>
</dbReference>
<dbReference type="InterPro" id="IPR000873">
    <property type="entry name" value="AMP-dep_synth/lig_dom"/>
</dbReference>
<dbReference type="PROSITE" id="PS00455">
    <property type="entry name" value="AMP_BINDING"/>
    <property type="match status" value="1"/>
</dbReference>
<dbReference type="PANTHER" id="PTHR45527:SF1">
    <property type="entry name" value="FATTY ACID SYNTHASE"/>
    <property type="match status" value="1"/>
</dbReference>
<evidence type="ECO:0000313" key="8">
    <source>
        <dbReference type="Proteomes" id="UP001431572"/>
    </source>
</evidence>
<dbReference type="GO" id="GO:0005737">
    <property type="term" value="C:cytoplasm"/>
    <property type="evidence" value="ECO:0007669"/>
    <property type="project" value="TreeGrafter"/>
</dbReference>
<dbReference type="PROSITE" id="PS00012">
    <property type="entry name" value="PHOSPHOPANTETHEINE"/>
    <property type="match status" value="1"/>
</dbReference>
<proteinExistence type="predicted"/>
<feature type="domain" description="Carrier" evidence="4">
    <location>
        <begin position="1447"/>
        <end position="1524"/>
    </location>
</feature>
<dbReference type="Proteomes" id="UP001431572">
    <property type="component" value="Chromosome 1"/>
</dbReference>
<comment type="cofactor">
    <cofactor evidence="1">
        <name>pantetheine 4'-phosphate</name>
        <dbReference type="ChEBI" id="CHEBI:47942"/>
    </cofactor>
</comment>
<dbReference type="RefSeq" id="WP_341469350.1">
    <property type="nucleotide sequence ID" value="NZ_CP128399.1"/>
</dbReference>
<sequence>MGENNNLANRIAALSPEKRALLQKMSVEKRTPPIPDYSIFPQTHTGIVPVSFAQEQLWFLYQLDPARLDYNMPAALRLQGELNVVAMESSLHEIVQRHEILRTNFKLVDSSPAQIIAPTRGLPVKNFDLHSLPPEEREQQAQKLLESEALRPFDLENGSLIRACLLKLNQAEHILLLVAHHIIFDAVSIDIFTRELAQLYENFPNESKEVTQPPLPIQYADYARWQRQWLSGERLEKLTQYWVKHLGGSLPLLELPTDHPRPASPTLHIQTKRFVLAQELTNKLSNLGKNNKASLFMVLLAAFNVLLHRYSGQEDILVGVPIANRTQPELSQLIGYFTNTLVIRSNLSANPSFEALLEKVRDVTLAAYEHQDLPFAKLIEILRPKRESGYYPLVRVAFSHQNNAPSQAMLPGLKATNIEISNGYSSFDLAMMLQEENGVTRGNLLYSQELFESATIDEMLENFRLILETISTKPEAQLSELPLTIKPSIAKESNLTANQLLVWLGQQLQPNLPIYNEIMLFTINGALDVGRFQAAFQGLAQRNASLRTVIQELNGIPQQAFNANVSYKLDCQDFSKEAHPADALDKFVSERGRISFDFKERLFDTALIKLSEDKFAWYLCLHQLITDGWTFALLYRRMSEIYDSLTSSEEIKQEAYPDYSEFIEYEAAYRKSAQFSKATNYWDEKLKKGYSPVSFYSRPSLERASKVERVTVELGSERTQAIKAIATQKGFAALTQDMALSNLFTMLFLAYLYRISGNPVYSLGVPFHNRNTKPLKEITGLVMTVCPLRVEIQPGETFLSLAGKVQAELRQTLQFSQYVTHNSPQRKTYDLMFNYLNATYDNFAGMTAEVSLPNSGFENNSLSLQVQHFARDKGLVLYFDFNCDLFSPENKQRAIRHFTAMLDIFLSDTNRAIGQIELLDSQEVQILRKFNAASTQYQKDKPVFRLFEEHAALNPNALALESGSSKMSYRELNIRANRLAYHLQRIGIKPDSVVGLCLERSPEALIGIIGIQKAGGAYLYLDPQLPAERREFMLKEAKVHALVTASELYPLSPEYLEHVVYLTDFGDAEIPIENPPTRVHPENLAYVVYTSGSTGTPKGVMVSHAALLNFTEAARQLYAITPQDRVLQFASLSFDTSAEEIFPCLASGGTLVLGGKDMLETPRAFFQKCYELRITVLDLPTAYWHILAAEVRIIDPVLFSKLRLVIIGGEEAYPTAMLAWQSAVGDRVKLLNTYGPTEATIVTTLADLREVGTGIVPIGKVIPNTRAYILSPEMLQMPIGAPGELYLSGSGLARGYINQPDTTASVFVSDPFSEQSGARMYRTGDMARYLPDGNIEYLGRRDRQLKVRGFRIEPGEIEAVLTSHPLVREAAVLYSHNQGRLVAYFAANSAEASIVEELRHFLARKLPSYMIPTQLVQLEAMPLTTNGKINRNLLPEPLPESNNRGIAPRTFEESLIAQIWANLLGLKADQISVFDNFFELGGHSLLGTQLISKLNNLFGVKTPLQALFDNPTIDGLMLAISLSKAQQLAKENLLLLLDELEYLDEEEIKIALGEESPFSNEQIN</sequence>
<keyword evidence="3" id="KW-0597">Phosphoprotein</keyword>
<dbReference type="FunFam" id="3.30.559.10:FF:000012">
    <property type="entry name" value="Non-ribosomal peptide synthetase"/>
    <property type="match status" value="1"/>
</dbReference>
<reference evidence="5 7" key="1">
    <citation type="submission" date="2020-06" db="EMBL/GenBank/DDBJ databases">
        <title>Anoxygenic phototrophic Chloroflexota member uses a Type I reaction center.</title>
        <authorList>
            <person name="Tsuji J.M."/>
            <person name="Shaw N.A."/>
            <person name="Nagashima S."/>
            <person name="Venkiteswaran J."/>
            <person name="Schiff S.L."/>
            <person name="Hanada S."/>
            <person name="Tank M."/>
            <person name="Neufeld J.D."/>
        </authorList>
    </citation>
    <scope>NUCLEOTIDE SEQUENCE [LARGE SCALE GENOMIC DNA]</scope>
    <source>
        <strain evidence="5">L227-S17</strain>
    </source>
</reference>
<dbReference type="GO" id="GO:0031177">
    <property type="term" value="F:phosphopantetheine binding"/>
    <property type="evidence" value="ECO:0007669"/>
    <property type="project" value="TreeGrafter"/>
</dbReference>
<keyword evidence="8" id="KW-1185">Reference proteome</keyword>
<dbReference type="InterPro" id="IPR010071">
    <property type="entry name" value="AA_adenyl_dom"/>
</dbReference>
<dbReference type="EMBL" id="JACATZ010000001">
    <property type="protein sequence ID" value="NWJ45584.1"/>
    <property type="molecule type" value="Genomic_DNA"/>
</dbReference>
<dbReference type="EMBL" id="CP128399">
    <property type="protein sequence ID" value="WJW67457.1"/>
    <property type="molecule type" value="Genomic_DNA"/>
</dbReference>
<dbReference type="PANTHER" id="PTHR45527">
    <property type="entry name" value="NONRIBOSOMAL PEPTIDE SYNTHETASE"/>
    <property type="match status" value="1"/>
</dbReference>
<evidence type="ECO:0000313" key="7">
    <source>
        <dbReference type="Proteomes" id="UP000521676"/>
    </source>
</evidence>
<dbReference type="GO" id="GO:0043041">
    <property type="term" value="P:amino acid activation for nonribosomal peptide biosynthetic process"/>
    <property type="evidence" value="ECO:0007669"/>
    <property type="project" value="TreeGrafter"/>
</dbReference>
<dbReference type="Gene3D" id="1.10.1200.10">
    <property type="entry name" value="ACP-like"/>
    <property type="match status" value="1"/>
</dbReference>
<dbReference type="Pfam" id="PF00668">
    <property type="entry name" value="Condensation"/>
    <property type="match status" value="2"/>
</dbReference>
<dbReference type="Gene3D" id="3.30.300.30">
    <property type="match status" value="1"/>
</dbReference>
<dbReference type="CDD" id="cd19531">
    <property type="entry name" value="LCL_NRPS-like"/>
    <property type="match status" value="1"/>
</dbReference>
<evidence type="ECO:0000259" key="4">
    <source>
        <dbReference type="PROSITE" id="PS50075"/>
    </source>
</evidence>
<evidence type="ECO:0000256" key="1">
    <source>
        <dbReference type="ARBA" id="ARBA00001957"/>
    </source>
</evidence>
<dbReference type="GO" id="GO:0003824">
    <property type="term" value="F:catalytic activity"/>
    <property type="evidence" value="ECO:0007669"/>
    <property type="project" value="InterPro"/>
</dbReference>
<dbReference type="InterPro" id="IPR036736">
    <property type="entry name" value="ACP-like_sf"/>
</dbReference>
<dbReference type="InterPro" id="IPR009081">
    <property type="entry name" value="PP-bd_ACP"/>
</dbReference>
<dbReference type="InterPro" id="IPR006162">
    <property type="entry name" value="Ppantetheine_attach_site"/>
</dbReference>
<dbReference type="CDD" id="cd05930">
    <property type="entry name" value="A_NRPS"/>
    <property type="match status" value="1"/>
</dbReference>
<evidence type="ECO:0000256" key="2">
    <source>
        <dbReference type="ARBA" id="ARBA00022450"/>
    </source>
</evidence>
<dbReference type="FunFam" id="3.40.50.980:FF:000001">
    <property type="entry name" value="Non-ribosomal peptide synthetase"/>
    <property type="match status" value="1"/>
</dbReference>
<evidence type="ECO:0000256" key="3">
    <source>
        <dbReference type="ARBA" id="ARBA00022553"/>
    </source>
</evidence>
<dbReference type="InterPro" id="IPR025110">
    <property type="entry name" value="AMP-bd_C"/>
</dbReference>
<reference evidence="6" key="2">
    <citation type="journal article" date="2024" name="Nature">
        <title>Anoxygenic phototroph of the Chloroflexota uses a type I reaction centre.</title>
        <authorList>
            <person name="Tsuji J.M."/>
            <person name="Shaw N.A."/>
            <person name="Nagashima S."/>
            <person name="Venkiteswaran J.J."/>
            <person name="Schiff S.L."/>
            <person name="Watanabe T."/>
            <person name="Fukui M."/>
            <person name="Hanada S."/>
            <person name="Tank M."/>
            <person name="Neufeld J.D."/>
        </authorList>
    </citation>
    <scope>NUCLEOTIDE SEQUENCE</scope>
    <source>
        <strain evidence="6">L227-S17</strain>
    </source>
</reference>
<dbReference type="Gene3D" id="3.30.559.30">
    <property type="entry name" value="Nonribosomal peptide synthetase, condensation domain"/>
    <property type="match status" value="2"/>
</dbReference>
<dbReference type="SUPFAM" id="SSF56801">
    <property type="entry name" value="Acetyl-CoA synthetase-like"/>
    <property type="match status" value="1"/>
</dbReference>
<dbReference type="PIRSF" id="PIRSF001617">
    <property type="entry name" value="Alpha-AR"/>
    <property type="match status" value="1"/>
</dbReference>
<dbReference type="InterPro" id="IPR023213">
    <property type="entry name" value="CAT-like_dom_sf"/>
</dbReference>
<dbReference type="Gene3D" id="3.30.559.10">
    <property type="entry name" value="Chloramphenicol acetyltransferase-like domain"/>
    <property type="match status" value="2"/>
</dbReference>
<dbReference type="InterPro" id="IPR045851">
    <property type="entry name" value="AMP-bd_C_sf"/>
</dbReference>
<dbReference type="Pfam" id="PF00550">
    <property type="entry name" value="PP-binding"/>
    <property type="match status" value="1"/>
</dbReference>
<dbReference type="FunFam" id="3.40.50.12780:FF:000012">
    <property type="entry name" value="Non-ribosomal peptide synthetase"/>
    <property type="match status" value="1"/>
</dbReference>
<gene>
    <name evidence="5" type="ORF">HXX08_06875</name>
    <name evidence="6" type="ORF">OZ401_000723</name>
</gene>
<dbReference type="Gene3D" id="2.30.38.10">
    <property type="entry name" value="Luciferase, Domain 3"/>
    <property type="match status" value="1"/>
</dbReference>
<evidence type="ECO:0000313" key="5">
    <source>
        <dbReference type="EMBL" id="NWJ45584.1"/>
    </source>
</evidence>
<organism evidence="5 7">
    <name type="scientific">Candidatus Chlorohelix allophototropha</name>
    <dbReference type="NCBI Taxonomy" id="3003348"/>
    <lineage>
        <taxon>Bacteria</taxon>
        <taxon>Bacillati</taxon>
        <taxon>Chloroflexota</taxon>
        <taxon>Chloroflexia</taxon>
        <taxon>Candidatus Chloroheliales</taxon>
        <taxon>Candidatus Chloroheliaceae</taxon>
        <taxon>Candidatus Chlorohelix</taxon>
    </lineage>
</organism>
<keyword evidence="2" id="KW-0596">Phosphopantetheine</keyword>
<dbReference type="Pfam" id="PF13193">
    <property type="entry name" value="AMP-binding_C"/>
    <property type="match status" value="1"/>
</dbReference>
<dbReference type="SUPFAM" id="SSF52777">
    <property type="entry name" value="CoA-dependent acyltransferases"/>
    <property type="match status" value="4"/>
</dbReference>
<dbReference type="Gene3D" id="3.40.50.980">
    <property type="match status" value="2"/>
</dbReference>
<dbReference type="FunFam" id="3.30.300.30:FF:000010">
    <property type="entry name" value="Enterobactin synthetase component F"/>
    <property type="match status" value="1"/>
</dbReference>
<accession>A0A8T7LU92</accession>
<dbReference type="GO" id="GO:0044550">
    <property type="term" value="P:secondary metabolite biosynthetic process"/>
    <property type="evidence" value="ECO:0007669"/>
    <property type="project" value="UniProtKB-ARBA"/>
</dbReference>
<dbReference type="Proteomes" id="UP000521676">
    <property type="component" value="Unassembled WGS sequence"/>
</dbReference>
<dbReference type="NCBIfam" id="TIGR01733">
    <property type="entry name" value="AA-adenyl-dom"/>
    <property type="match status" value="1"/>
</dbReference>
<dbReference type="Pfam" id="PF00501">
    <property type="entry name" value="AMP-binding"/>
    <property type="match status" value="1"/>
</dbReference>
<dbReference type="InterPro" id="IPR001242">
    <property type="entry name" value="Condensation_dom"/>
</dbReference>